<proteinExistence type="predicted"/>
<dbReference type="Proteomes" id="UP000831701">
    <property type="component" value="Chromosome 14"/>
</dbReference>
<keyword evidence="2" id="KW-1185">Reference proteome</keyword>
<protein>
    <submittedName>
        <fullName evidence="1">Uncharacterized protein</fullName>
    </submittedName>
</protein>
<evidence type="ECO:0000313" key="2">
    <source>
        <dbReference type="Proteomes" id="UP000831701"/>
    </source>
</evidence>
<sequence length="1099" mass="121777">MARVVAAGMPESAAGGGVMLNRRRSKARRRKRKELFAIQMCFAGAALGLVVGLQPVAQRAGEGHGECVTPSGPWLRLEILSIKIMNRTGDKGQPCRSPTCTGNRSDLLPAMRTKLLLRSYRDRTALSKGPRTPYSWSTPHRIPRGTRSNAFSRSTKHMWTGWANSHKPSSTLWRVYRAGPLFHDQDENRIVPPESKEACQPRQPHNIQRLEVLRADLIHPRRLATKELTNYLSDFGSGDGRVHLRVPSPSASSLEGKSDSFFSLTASLTSGVHHRVRGLPPRQAPETLRPQLRTAASTMEAENMVHSDSMSPASLGICEKLFRRWELKTSLTEGSARRSQQTLTIRLGLPGLSNFLLCQRSQLTTRWHKQQQETYPQPEAQGSPAGREATLWFTGVNSNNTWLAELGSYKQAHTSSPPLTLGNSRVVEGPALLSRSWVPEPKLHAIVLVQGLGRRRPPATTATQTTLHRPLMDLPAGGGEPTGKAGPRRHFGLSPAGSRGQRPGHQALAQPAEPQTPGLAPDKLINGDKVHLRLVGMSLVWYHASSSMVDEGAGWGSRHLLQEVIDNESKLYAEPEKNCTEPAIHEFPRDYFTNKERIEGAVGLHVVCAVYMFYALALVCDDYFVPSLEKICEGVFITNSDVGVGTIVGSAVFNILCIIGVCGIFAVQAIRLSCWPLLRDSVYYTLSITALIVFIYDEKVVWWEALTLILMYFVYILIMKLNSHVVRFLERRKKNSPSLRNGTANNAELDDGCDATAVLLKKANHHRKPSVLMVDELLSAYPHQLSFSEAGMRIMITSHFSPRTRLTMASRMLITERQRLINTRILTNGDSDVPVKGGSRWGIENGLSGAERGVRGRHDDREAGNETENEDNENNENDEEEEEEDGEGPFVPFQCPAGVCNKLKWLLAWPLCLLLYYTVPNCSTPRWDNWFMLSFVASTLWIAGFSYIMVWMVTVIGFTLGIPDVIMGITFLAAGTSVPDCMASLIVARQGMGDMAVSNSIGSNVFDILVGLGLPWALKTLAINYGSDIKLNSKGLIFSVGLLLGSVFLTVIGVHLNKWTLDRRLGLMCLLLYSVFLCFSCLIEYNIFTFVNLPTCRDD</sequence>
<gene>
    <name evidence="1" type="ORF">L3Q82_011585</name>
</gene>
<evidence type="ECO:0000313" key="1">
    <source>
        <dbReference type="EMBL" id="KAI3363499.1"/>
    </source>
</evidence>
<comment type="caution">
    <text evidence="1">The sequence shown here is derived from an EMBL/GenBank/DDBJ whole genome shotgun (WGS) entry which is preliminary data.</text>
</comment>
<dbReference type="EMBL" id="CM041544">
    <property type="protein sequence ID" value="KAI3363499.1"/>
    <property type="molecule type" value="Genomic_DNA"/>
</dbReference>
<name>A0ACB8W6S0_9TELE</name>
<accession>A0ACB8W6S0</accession>
<organism evidence="1 2">
    <name type="scientific">Scortum barcoo</name>
    <name type="common">barcoo grunter</name>
    <dbReference type="NCBI Taxonomy" id="214431"/>
    <lineage>
        <taxon>Eukaryota</taxon>
        <taxon>Metazoa</taxon>
        <taxon>Chordata</taxon>
        <taxon>Craniata</taxon>
        <taxon>Vertebrata</taxon>
        <taxon>Euteleostomi</taxon>
        <taxon>Actinopterygii</taxon>
        <taxon>Neopterygii</taxon>
        <taxon>Teleostei</taxon>
        <taxon>Neoteleostei</taxon>
        <taxon>Acanthomorphata</taxon>
        <taxon>Eupercaria</taxon>
        <taxon>Centrarchiformes</taxon>
        <taxon>Terapontoidei</taxon>
        <taxon>Terapontidae</taxon>
        <taxon>Scortum</taxon>
    </lineage>
</organism>
<reference evidence="1" key="1">
    <citation type="submission" date="2022-04" db="EMBL/GenBank/DDBJ databases">
        <title>Jade perch genome.</title>
        <authorList>
            <person name="Chao B."/>
        </authorList>
    </citation>
    <scope>NUCLEOTIDE SEQUENCE</scope>
    <source>
        <strain evidence="1">CB-2022</strain>
    </source>
</reference>